<dbReference type="Ensembl" id="ENSPSMT00000039076.1">
    <property type="protein sequence ID" value="ENSPSMP00000033928.1"/>
    <property type="gene ID" value="ENSPSMG00000023358.1"/>
</dbReference>
<organism evidence="2 3">
    <name type="scientific">Prolemur simus</name>
    <name type="common">Greater bamboo lemur</name>
    <name type="synonym">Hapalemur simus</name>
    <dbReference type="NCBI Taxonomy" id="1328070"/>
    <lineage>
        <taxon>Eukaryota</taxon>
        <taxon>Metazoa</taxon>
        <taxon>Chordata</taxon>
        <taxon>Craniata</taxon>
        <taxon>Vertebrata</taxon>
        <taxon>Euteleostomi</taxon>
        <taxon>Mammalia</taxon>
        <taxon>Eutheria</taxon>
        <taxon>Euarchontoglires</taxon>
        <taxon>Primates</taxon>
        <taxon>Strepsirrhini</taxon>
        <taxon>Lemuriformes</taxon>
        <taxon>Lemuridae</taxon>
        <taxon>Prolemur</taxon>
    </lineage>
</organism>
<reference evidence="2" key="1">
    <citation type="submission" date="2025-08" db="UniProtKB">
        <authorList>
            <consortium name="Ensembl"/>
        </authorList>
    </citation>
    <scope>IDENTIFICATION</scope>
</reference>
<feature type="transmembrane region" description="Helical" evidence="1">
    <location>
        <begin position="58"/>
        <end position="76"/>
    </location>
</feature>
<protein>
    <submittedName>
        <fullName evidence="2">Uncharacterized protein</fullName>
    </submittedName>
</protein>
<reference evidence="2" key="2">
    <citation type="submission" date="2025-09" db="UniProtKB">
        <authorList>
            <consortium name="Ensembl"/>
        </authorList>
    </citation>
    <scope>IDENTIFICATION</scope>
</reference>
<dbReference type="Proteomes" id="UP000694414">
    <property type="component" value="Unplaced"/>
</dbReference>
<keyword evidence="1" id="KW-1133">Transmembrane helix</keyword>
<evidence type="ECO:0000313" key="2">
    <source>
        <dbReference type="Ensembl" id="ENSPSMP00000033928.1"/>
    </source>
</evidence>
<keyword evidence="3" id="KW-1185">Reference proteome</keyword>
<dbReference type="AlphaFoldDB" id="A0A8C9AIG2"/>
<keyword evidence="1" id="KW-0812">Transmembrane</keyword>
<evidence type="ECO:0000256" key="1">
    <source>
        <dbReference type="SAM" id="Phobius"/>
    </source>
</evidence>
<name>A0A8C9AIG2_PROSS</name>
<evidence type="ECO:0000313" key="3">
    <source>
        <dbReference type="Proteomes" id="UP000694414"/>
    </source>
</evidence>
<proteinExistence type="predicted"/>
<sequence>MWGWTGGQQWAVESCQFWTHAVLHATDSGIHGLGCTQGRYLVEIGWRERAVMSSSHLSYLYLPLLAMILLGFHSGLQRC</sequence>
<keyword evidence="1" id="KW-0472">Membrane</keyword>
<accession>A0A8C9AIG2</accession>